<name>A0A1M7CDR6_9FLAO</name>
<comment type="caution">
    <text evidence="2">The sequence shown here is derived from an EMBL/GenBank/DDBJ whole genome shotgun (WGS) entry which is preliminary data.</text>
</comment>
<dbReference type="OrthoDB" id="1524444at2"/>
<gene>
    <name evidence="1" type="ORF">SAMN04487891_11565</name>
    <name evidence="2" type="ORF">SAMN05216293_3996</name>
</gene>
<dbReference type="RefSeq" id="WP_072882934.1">
    <property type="nucleotide sequence ID" value="NZ_FOKU01000015.1"/>
</dbReference>
<protein>
    <recommendedName>
        <fullName evidence="5">Collagen triple helix repeat-containing protein</fullName>
    </recommendedName>
</protein>
<evidence type="ECO:0000313" key="2">
    <source>
        <dbReference type="EMBL" id="SHL65395.1"/>
    </source>
</evidence>
<evidence type="ECO:0008006" key="5">
    <source>
        <dbReference type="Google" id="ProtNLM"/>
    </source>
</evidence>
<organism evidence="2 3">
    <name type="scientific">Flagellimonas taeanensis</name>
    <dbReference type="NCBI Taxonomy" id="1005926"/>
    <lineage>
        <taxon>Bacteria</taxon>
        <taxon>Pseudomonadati</taxon>
        <taxon>Bacteroidota</taxon>
        <taxon>Flavobacteriia</taxon>
        <taxon>Flavobacteriales</taxon>
        <taxon>Flavobacteriaceae</taxon>
        <taxon>Flagellimonas</taxon>
    </lineage>
</organism>
<reference evidence="2 3" key="1">
    <citation type="submission" date="2016-11" db="EMBL/GenBank/DDBJ databases">
        <authorList>
            <person name="Varghese N."/>
            <person name="Submissions S."/>
        </authorList>
    </citation>
    <scope>NUCLEOTIDE SEQUENCE [LARGE SCALE GENOMIC DNA]</scope>
    <source>
        <strain evidence="2 3">CGMCC 1.12174</strain>
        <strain evidence="1 4">DSM 26351</strain>
    </source>
</reference>
<dbReference type="STRING" id="1055723.SAMN05216293_3996"/>
<dbReference type="Proteomes" id="UP000184031">
    <property type="component" value="Unassembled WGS sequence"/>
</dbReference>
<proteinExistence type="predicted"/>
<evidence type="ECO:0000313" key="1">
    <source>
        <dbReference type="EMBL" id="SFC62183.1"/>
    </source>
</evidence>
<evidence type="ECO:0000313" key="4">
    <source>
        <dbReference type="Proteomes" id="UP000198940"/>
    </source>
</evidence>
<dbReference type="PROSITE" id="PS51257">
    <property type="entry name" value="PROKAR_LIPOPROTEIN"/>
    <property type="match status" value="1"/>
</dbReference>
<keyword evidence="4" id="KW-1185">Reference proteome</keyword>
<dbReference type="Proteomes" id="UP000198940">
    <property type="component" value="Unassembled WGS sequence"/>
</dbReference>
<dbReference type="EMBL" id="FOKU01000015">
    <property type="protein sequence ID" value="SFC62183.1"/>
    <property type="molecule type" value="Genomic_DNA"/>
</dbReference>
<sequence>MNRLNTFLGAFLILISISCEGPQGPPGYDGLDGLDGLDGADGIQGQVVEVENVNFGYDGEANLFSTLINFSDVTDFEVFEADAVLVYRYTGSVSLDDGSMADLWSQIPQNYFLPEGTIQYVFEHTFVDLELFIDGNFDLSTLSTDFTDDQIFRIVFVPSVYAEASKMDTSNIENVMSALGIQENQVKKLDLN</sequence>
<accession>A0A1M7CDR6</accession>
<dbReference type="EMBL" id="FRAT01000013">
    <property type="protein sequence ID" value="SHL65395.1"/>
    <property type="molecule type" value="Genomic_DNA"/>
</dbReference>
<evidence type="ECO:0000313" key="3">
    <source>
        <dbReference type="Proteomes" id="UP000184031"/>
    </source>
</evidence>
<dbReference type="AlphaFoldDB" id="A0A1M7CDR6"/>